<protein>
    <recommendedName>
        <fullName evidence="4">Secreted protein</fullName>
    </recommendedName>
</protein>
<dbReference type="EMBL" id="CAKOFQ010006652">
    <property type="protein sequence ID" value="CAH1953918.1"/>
    <property type="molecule type" value="Genomic_DNA"/>
</dbReference>
<dbReference type="Proteomes" id="UP001152888">
    <property type="component" value="Unassembled WGS sequence"/>
</dbReference>
<reference evidence="2" key="1">
    <citation type="submission" date="2022-03" db="EMBL/GenBank/DDBJ databases">
        <authorList>
            <person name="Sayadi A."/>
        </authorList>
    </citation>
    <scope>NUCLEOTIDE SEQUENCE</scope>
</reference>
<dbReference type="AlphaFoldDB" id="A0A9P0JIA3"/>
<evidence type="ECO:0008006" key="4">
    <source>
        <dbReference type="Google" id="ProtNLM"/>
    </source>
</evidence>
<feature type="chain" id="PRO_5040463112" description="Secreted protein" evidence="1">
    <location>
        <begin position="22"/>
        <end position="69"/>
    </location>
</feature>
<accession>A0A9P0JIA3</accession>
<keyword evidence="1" id="KW-0732">Signal</keyword>
<keyword evidence="3" id="KW-1185">Reference proteome</keyword>
<feature type="signal peptide" evidence="1">
    <location>
        <begin position="1"/>
        <end position="21"/>
    </location>
</feature>
<evidence type="ECO:0000313" key="2">
    <source>
        <dbReference type="EMBL" id="CAH1953918.1"/>
    </source>
</evidence>
<sequence length="69" mass="8223">MFNSLCLTIVVLTKTFRVLITNCHTKILNFFKLEPLDKKTKRLTWYLTGRKIINWPTAKKQNNLNLKTR</sequence>
<name>A0A9P0JIA3_ACAOB</name>
<evidence type="ECO:0000256" key="1">
    <source>
        <dbReference type="SAM" id="SignalP"/>
    </source>
</evidence>
<dbReference type="OrthoDB" id="10263328at2759"/>
<comment type="caution">
    <text evidence="2">The sequence shown here is derived from an EMBL/GenBank/DDBJ whole genome shotgun (WGS) entry which is preliminary data.</text>
</comment>
<organism evidence="2 3">
    <name type="scientific">Acanthoscelides obtectus</name>
    <name type="common">Bean weevil</name>
    <name type="synonym">Bruchus obtectus</name>
    <dbReference type="NCBI Taxonomy" id="200917"/>
    <lineage>
        <taxon>Eukaryota</taxon>
        <taxon>Metazoa</taxon>
        <taxon>Ecdysozoa</taxon>
        <taxon>Arthropoda</taxon>
        <taxon>Hexapoda</taxon>
        <taxon>Insecta</taxon>
        <taxon>Pterygota</taxon>
        <taxon>Neoptera</taxon>
        <taxon>Endopterygota</taxon>
        <taxon>Coleoptera</taxon>
        <taxon>Polyphaga</taxon>
        <taxon>Cucujiformia</taxon>
        <taxon>Chrysomeloidea</taxon>
        <taxon>Chrysomelidae</taxon>
        <taxon>Bruchinae</taxon>
        <taxon>Bruchini</taxon>
        <taxon>Acanthoscelides</taxon>
    </lineage>
</organism>
<gene>
    <name evidence="2" type="ORF">ACAOBT_LOCUS296</name>
</gene>
<proteinExistence type="predicted"/>
<evidence type="ECO:0000313" key="3">
    <source>
        <dbReference type="Proteomes" id="UP001152888"/>
    </source>
</evidence>